<proteinExistence type="predicted"/>
<reference evidence="3" key="1">
    <citation type="journal article" date="2022" name="Int. J. Mol. Sci.">
        <title>Draft Genome of Tanacetum Coccineum: Genomic Comparison of Closely Related Tanacetum-Family Plants.</title>
        <authorList>
            <person name="Yamashiro T."/>
            <person name="Shiraishi A."/>
            <person name="Nakayama K."/>
            <person name="Satake H."/>
        </authorList>
    </citation>
    <scope>NUCLEOTIDE SEQUENCE</scope>
</reference>
<dbReference type="EMBL" id="BQNB010014609">
    <property type="protein sequence ID" value="GJT30245.1"/>
    <property type="molecule type" value="Genomic_DNA"/>
</dbReference>
<feature type="signal peptide" evidence="2">
    <location>
        <begin position="1"/>
        <end position="32"/>
    </location>
</feature>
<evidence type="ECO:0000256" key="1">
    <source>
        <dbReference type="SAM" id="MobiDB-lite"/>
    </source>
</evidence>
<reference evidence="3" key="2">
    <citation type="submission" date="2022-01" db="EMBL/GenBank/DDBJ databases">
        <authorList>
            <person name="Yamashiro T."/>
            <person name="Shiraishi A."/>
            <person name="Satake H."/>
            <person name="Nakayama K."/>
        </authorList>
    </citation>
    <scope>NUCLEOTIDE SEQUENCE</scope>
</reference>
<feature type="chain" id="PRO_5047439497" evidence="2">
    <location>
        <begin position="33"/>
        <end position="350"/>
    </location>
</feature>
<evidence type="ECO:0000256" key="2">
    <source>
        <dbReference type="SAM" id="SignalP"/>
    </source>
</evidence>
<dbReference type="Proteomes" id="UP001151760">
    <property type="component" value="Unassembled WGS sequence"/>
</dbReference>
<accession>A0ABQ5CT63</accession>
<feature type="compositionally biased region" description="Polar residues" evidence="1">
    <location>
        <begin position="248"/>
        <end position="264"/>
    </location>
</feature>
<feature type="region of interest" description="Disordered" evidence="1">
    <location>
        <begin position="153"/>
        <end position="267"/>
    </location>
</feature>
<comment type="caution">
    <text evidence="3">The sequence shown here is derived from an EMBL/GenBank/DDBJ whole genome shotgun (WGS) entry which is preliminary data.</text>
</comment>
<feature type="compositionally biased region" description="Acidic residues" evidence="1">
    <location>
        <begin position="155"/>
        <end position="198"/>
    </location>
</feature>
<protein>
    <submittedName>
        <fullName evidence="3">Uncharacterized protein</fullName>
    </submittedName>
</protein>
<keyword evidence="4" id="KW-1185">Reference proteome</keyword>
<name>A0ABQ5CT63_9ASTR</name>
<keyword evidence="2" id="KW-0732">Signal</keyword>
<sequence length="350" mass="38545">MIGCKVMRTLASVEIEIILILRLACCLSSSSSMRCLENVGCLPQCLLTQRFPPRLTELRAPECPYHFLRILVRLLGMLIWMGWTLSPRLPRTLTAWMVVRVPPVMSPGLSAIMEEVAAMCESTFYKRFRSSYESSPSSSPPDLPSWKRYRGTSELVEDDEDDDNEEEDKEIEESLDSESMSEDAEDEGPAAQDEDPAAWDESLAAGDEAPSDGLGLGEDEEAVPESQQRAVLVVETADRVLDLHPSPRDQSGSLPAQTPPSLEWSSGSLPISPSHSIVPSPISSLMIPLTVPSPIDTPVMAEIEGLLTELGAQGENQELRLQLAEERRVRLELAEIVGSMRRGQESRGDV</sequence>
<evidence type="ECO:0000313" key="4">
    <source>
        <dbReference type="Proteomes" id="UP001151760"/>
    </source>
</evidence>
<feature type="compositionally biased region" description="Basic and acidic residues" evidence="1">
    <location>
        <begin position="236"/>
        <end position="247"/>
    </location>
</feature>
<organism evidence="3 4">
    <name type="scientific">Tanacetum coccineum</name>
    <dbReference type="NCBI Taxonomy" id="301880"/>
    <lineage>
        <taxon>Eukaryota</taxon>
        <taxon>Viridiplantae</taxon>
        <taxon>Streptophyta</taxon>
        <taxon>Embryophyta</taxon>
        <taxon>Tracheophyta</taxon>
        <taxon>Spermatophyta</taxon>
        <taxon>Magnoliopsida</taxon>
        <taxon>eudicotyledons</taxon>
        <taxon>Gunneridae</taxon>
        <taxon>Pentapetalae</taxon>
        <taxon>asterids</taxon>
        <taxon>campanulids</taxon>
        <taxon>Asterales</taxon>
        <taxon>Asteraceae</taxon>
        <taxon>Asteroideae</taxon>
        <taxon>Anthemideae</taxon>
        <taxon>Anthemidinae</taxon>
        <taxon>Tanacetum</taxon>
    </lineage>
</organism>
<gene>
    <name evidence="3" type="ORF">Tco_0910520</name>
</gene>
<evidence type="ECO:0000313" key="3">
    <source>
        <dbReference type="EMBL" id="GJT30245.1"/>
    </source>
</evidence>